<dbReference type="PROSITE" id="PS50943">
    <property type="entry name" value="HTH_CROC1"/>
    <property type="match status" value="1"/>
</dbReference>
<accession>A0A0B8R5K2</accession>
<evidence type="ECO:0000313" key="6">
    <source>
        <dbReference type="EMBL" id="KSU23227.1"/>
    </source>
</evidence>
<dbReference type="Proteomes" id="UP000053058">
    <property type="component" value="Unassembled WGS sequence"/>
</dbReference>
<comment type="caution">
    <text evidence="3">The sequence shown here is derived from an EMBL/GenBank/DDBJ whole genome shotgun (WGS) entry which is preliminary data.</text>
</comment>
<dbReference type="Proteomes" id="UP000052991">
    <property type="component" value="Unassembled WGS sequence"/>
</dbReference>
<dbReference type="Pfam" id="PF01381">
    <property type="entry name" value="HTH_3"/>
    <property type="match status" value="1"/>
</dbReference>
<dbReference type="InterPro" id="IPR010982">
    <property type="entry name" value="Lambda_DNA-bd_dom_sf"/>
</dbReference>
<evidence type="ECO:0000313" key="9">
    <source>
        <dbReference type="Proteomes" id="UP000052991"/>
    </source>
</evidence>
<evidence type="ECO:0000313" key="10">
    <source>
        <dbReference type="Proteomes" id="UP000053058"/>
    </source>
</evidence>
<evidence type="ECO:0000256" key="1">
    <source>
        <dbReference type="ARBA" id="ARBA00023125"/>
    </source>
</evidence>
<gene>
    <name evidence="3" type="ORF">JCM5805K_2628</name>
    <name evidence="4" type="ORF">KF282_0553</name>
    <name evidence="5" type="ORF">LMG9449_1081</name>
    <name evidence="6" type="ORF">M20_0298</name>
    <name evidence="7" type="ORF">N42_0263</name>
</gene>
<dbReference type="EMBL" id="LKLN01000009">
    <property type="protein sequence ID" value="KSU07757.1"/>
    <property type="molecule type" value="Genomic_DNA"/>
</dbReference>
<dbReference type="InterPro" id="IPR001387">
    <property type="entry name" value="Cro/C1-type_HTH"/>
</dbReference>
<dbReference type="Proteomes" id="UP000053719">
    <property type="component" value="Unassembled WGS sequence"/>
</dbReference>
<dbReference type="EMBL" id="BBSI01000040">
    <property type="protein sequence ID" value="GAM81504.1"/>
    <property type="molecule type" value="Genomic_DNA"/>
</dbReference>
<evidence type="ECO:0000313" key="8">
    <source>
        <dbReference type="Proteomes" id="UP000031847"/>
    </source>
</evidence>
<dbReference type="CDD" id="cd00093">
    <property type="entry name" value="HTH_XRE"/>
    <property type="match status" value="1"/>
</dbReference>
<evidence type="ECO:0000313" key="12">
    <source>
        <dbReference type="Proteomes" id="UP000053719"/>
    </source>
</evidence>
<evidence type="ECO:0000313" key="5">
    <source>
        <dbReference type="EMBL" id="KSU18927.1"/>
    </source>
</evidence>
<reference evidence="3 8" key="1">
    <citation type="submission" date="2015-01" db="EMBL/GenBank/DDBJ databases">
        <title>Lactococcus lactis subsp.lactis JCM 5805 whole genome shotgun sequence.</title>
        <authorList>
            <person name="Fujii T."/>
            <person name="Tomita Y."/>
            <person name="Ikushima S."/>
            <person name="Fujiwara D."/>
        </authorList>
    </citation>
    <scope>NUCLEOTIDE SEQUENCE [LARGE SCALE GENOMIC DNA]</scope>
    <source>
        <strain evidence="3 8">JCM 5805</strain>
    </source>
</reference>
<dbReference type="Proteomes" id="UP000053612">
    <property type="component" value="Unassembled WGS sequence"/>
</dbReference>
<evidence type="ECO:0000313" key="7">
    <source>
        <dbReference type="EMBL" id="KSU29877.1"/>
    </source>
</evidence>
<dbReference type="RefSeq" id="WP_003131663.1">
    <property type="nucleotide sequence ID" value="NZ_CP015896.1"/>
</dbReference>
<protein>
    <submittedName>
        <fullName evidence="3">Predicted transcriptional regulators</fullName>
    </submittedName>
    <submittedName>
        <fullName evidence="4">Putative transcriptional regulator</fullName>
    </submittedName>
</protein>
<dbReference type="PANTHER" id="PTHR46558:SF4">
    <property type="entry name" value="DNA-BIDING PHAGE PROTEIN"/>
    <property type="match status" value="1"/>
</dbReference>
<organism evidence="3 8">
    <name type="scientific">Lactococcus lactis subsp. lactis</name>
    <name type="common">Streptococcus lactis</name>
    <dbReference type="NCBI Taxonomy" id="1360"/>
    <lineage>
        <taxon>Bacteria</taxon>
        <taxon>Bacillati</taxon>
        <taxon>Bacillota</taxon>
        <taxon>Bacilli</taxon>
        <taxon>Lactobacillales</taxon>
        <taxon>Streptococcaceae</taxon>
        <taxon>Lactococcus</taxon>
    </lineage>
</organism>
<dbReference type="AlphaFoldDB" id="A0A0B8R5K2"/>
<proteinExistence type="predicted"/>
<sequence>MQKIIKFELNLKKELPKELEGKNMENKIRELRRLSHLSQEDVAHIAHVSRQTINAIENDKYDPELTLAFKLAETLGTTVDELFNYQPTVVKRKENDVFWCEKYQCVLWKRAGIEKRNAVD</sequence>
<dbReference type="SUPFAM" id="SSF47413">
    <property type="entry name" value="lambda repressor-like DNA-binding domains"/>
    <property type="match status" value="1"/>
</dbReference>
<feature type="domain" description="HTH cro/C1-type" evidence="2">
    <location>
        <begin position="28"/>
        <end position="82"/>
    </location>
</feature>
<evidence type="ECO:0000259" key="2">
    <source>
        <dbReference type="PROSITE" id="PS50943"/>
    </source>
</evidence>
<evidence type="ECO:0000313" key="3">
    <source>
        <dbReference type="EMBL" id="GAM81504.1"/>
    </source>
</evidence>
<dbReference type="PANTHER" id="PTHR46558">
    <property type="entry name" value="TRACRIPTIONAL REGULATORY PROTEIN-RELATED-RELATED"/>
    <property type="match status" value="1"/>
</dbReference>
<name>A0A0B8R5K2_LACLL</name>
<evidence type="ECO:0000313" key="11">
    <source>
        <dbReference type="Proteomes" id="UP000053612"/>
    </source>
</evidence>
<evidence type="ECO:0000313" key="4">
    <source>
        <dbReference type="EMBL" id="KSU07757.1"/>
    </source>
</evidence>
<dbReference type="Gene3D" id="1.10.260.40">
    <property type="entry name" value="lambda repressor-like DNA-binding domains"/>
    <property type="match status" value="1"/>
</dbReference>
<reference evidence="4" key="3">
    <citation type="journal article" date="2017" name="Genome Announc.">
        <title>Draft Genome Sequences of 24 Lactococcus lactis Strains.</title>
        <authorList>
            <person name="Backus L."/>
            <person name="Wels M."/>
            <person name="Boekhorst J."/>
            <person name="Dijkstra A.R."/>
            <person name="Beerthuyzen M."/>
            <person name="Kelly W.J."/>
            <person name="Siezen R.J."/>
            <person name="van Hijum S.A."/>
            <person name="Bachmann H."/>
        </authorList>
    </citation>
    <scope>NUCLEOTIDE SEQUENCE</scope>
    <source>
        <strain evidence="4">KF282</strain>
        <strain evidence="5">LMG9447</strain>
        <strain evidence="6">M20</strain>
        <strain evidence="7">N42</strain>
    </source>
</reference>
<dbReference type="Proteomes" id="UP000031847">
    <property type="component" value="Unassembled WGS sequence"/>
</dbReference>
<dbReference type="EMBL" id="LKLS01000102">
    <property type="protein sequence ID" value="KSU18927.1"/>
    <property type="molecule type" value="Genomic_DNA"/>
</dbReference>
<dbReference type="EMBL" id="LKLW01000008">
    <property type="protein sequence ID" value="KSU29877.1"/>
    <property type="molecule type" value="Genomic_DNA"/>
</dbReference>
<dbReference type="GO" id="GO:0003677">
    <property type="term" value="F:DNA binding"/>
    <property type="evidence" value="ECO:0007669"/>
    <property type="project" value="UniProtKB-KW"/>
</dbReference>
<dbReference type="EMBL" id="LKLU01000007">
    <property type="protein sequence ID" value="KSU23227.1"/>
    <property type="molecule type" value="Genomic_DNA"/>
</dbReference>
<reference evidence="9 10" key="2">
    <citation type="submission" date="2015-10" db="EMBL/GenBank/DDBJ databases">
        <title>Draft Genome Sequences of 11 Lactococcus lactis subspecies cremoris strains.</title>
        <authorList>
            <person name="Wels M."/>
            <person name="Backus L."/>
            <person name="Boekhorst J."/>
            <person name="Dijkstra A."/>
            <person name="Beerthuizen M."/>
            <person name="Kelly W."/>
            <person name="Siezen R."/>
            <person name="Bachmann H."/>
            <person name="Van Hijum S."/>
        </authorList>
    </citation>
    <scope>NUCLEOTIDE SEQUENCE [LARGE SCALE GENOMIC DNA]</scope>
    <source>
        <strain evidence="10">KF282</strain>
        <strain evidence="11">LMG9449</strain>
        <strain evidence="12">M20</strain>
        <strain evidence="9">N42</strain>
    </source>
</reference>
<keyword evidence="1" id="KW-0238">DNA-binding</keyword>
<dbReference type="SMART" id="SM00530">
    <property type="entry name" value="HTH_XRE"/>
    <property type="match status" value="1"/>
</dbReference>
<dbReference type="PATRIC" id="fig|1360.100.peg.260"/>